<evidence type="ECO:0000256" key="4">
    <source>
        <dbReference type="ARBA" id="ARBA00022801"/>
    </source>
</evidence>
<dbReference type="PANTHER" id="PTHR11070">
    <property type="entry name" value="UVRD / RECB / PCRA DNA HELICASE FAMILY MEMBER"/>
    <property type="match status" value="1"/>
</dbReference>
<evidence type="ECO:0000256" key="8">
    <source>
        <dbReference type="ARBA" id="ARBA00023125"/>
    </source>
</evidence>
<name>A0A2Z3RXB0_9MICO</name>
<feature type="domain" description="UvrD-like helicase C-terminal" evidence="16">
    <location>
        <begin position="351"/>
        <end position="661"/>
    </location>
</feature>
<keyword evidence="1" id="KW-0540">Nuclease</keyword>
<dbReference type="RefSeq" id="WP_110233028.1">
    <property type="nucleotide sequence ID" value="NZ_CP023994.1"/>
</dbReference>
<keyword evidence="5 14" id="KW-0347">Helicase</keyword>
<evidence type="ECO:0000256" key="14">
    <source>
        <dbReference type="PROSITE-ProRule" id="PRU00560"/>
    </source>
</evidence>
<dbReference type="Proteomes" id="UP000246894">
    <property type="component" value="Chromosome"/>
</dbReference>
<evidence type="ECO:0000313" key="18">
    <source>
        <dbReference type="Proteomes" id="UP000246894"/>
    </source>
</evidence>
<dbReference type="EMBL" id="CP023994">
    <property type="protein sequence ID" value="AWR21160.1"/>
    <property type="molecule type" value="Genomic_DNA"/>
</dbReference>
<dbReference type="Pfam" id="PF13361">
    <property type="entry name" value="UvrD_C"/>
    <property type="match status" value="1"/>
</dbReference>
<evidence type="ECO:0000259" key="15">
    <source>
        <dbReference type="PROSITE" id="PS51198"/>
    </source>
</evidence>
<keyword evidence="6" id="KW-0269">Exonuclease</keyword>
<proteinExistence type="predicted"/>
<evidence type="ECO:0000313" key="17">
    <source>
        <dbReference type="EMBL" id="AWR21160.1"/>
    </source>
</evidence>
<evidence type="ECO:0000256" key="3">
    <source>
        <dbReference type="ARBA" id="ARBA00022763"/>
    </source>
</evidence>
<dbReference type="Gene3D" id="3.40.50.300">
    <property type="entry name" value="P-loop containing nucleotide triphosphate hydrolases"/>
    <property type="match status" value="4"/>
</dbReference>
<dbReference type="KEGG" id="aum:AURMO_00547"/>
<dbReference type="PROSITE" id="PS51198">
    <property type="entry name" value="UVRD_HELICASE_ATP_BIND"/>
    <property type="match status" value="1"/>
</dbReference>
<keyword evidence="7 14" id="KW-0067">ATP-binding</keyword>
<keyword evidence="2 14" id="KW-0547">Nucleotide-binding</keyword>
<evidence type="ECO:0000256" key="2">
    <source>
        <dbReference type="ARBA" id="ARBA00022741"/>
    </source>
</evidence>
<keyword evidence="3" id="KW-0227">DNA damage</keyword>
<feature type="binding site" evidence="14">
    <location>
        <begin position="39"/>
        <end position="46"/>
    </location>
    <ligand>
        <name>ATP</name>
        <dbReference type="ChEBI" id="CHEBI:30616"/>
    </ligand>
</feature>
<dbReference type="PROSITE" id="PS51217">
    <property type="entry name" value="UVRD_HELICASE_CTER"/>
    <property type="match status" value="1"/>
</dbReference>
<dbReference type="OrthoDB" id="4812256at2"/>
<organism evidence="17 18">
    <name type="scientific">Aurantimicrobium photophilum</name>
    <dbReference type="NCBI Taxonomy" id="1987356"/>
    <lineage>
        <taxon>Bacteria</taxon>
        <taxon>Bacillati</taxon>
        <taxon>Actinomycetota</taxon>
        <taxon>Actinomycetes</taxon>
        <taxon>Micrococcales</taxon>
        <taxon>Microbacteriaceae</taxon>
        <taxon>Aurantimicrobium</taxon>
    </lineage>
</organism>
<dbReference type="Gene3D" id="3.90.320.10">
    <property type="match status" value="1"/>
</dbReference>
<dbReference type="SUPFAM" id="SSF52540">
    <property type="entry name" value="P-loop containing nucleoside triphosphate hydrolases"/>
    <property type="match status" value="1"/>
</dbReference>
<feature type="domain" description="UvrD-like helicase ATP-binding" evidence="15">
    <location>
        <begin position="18"/>
        <end position="350"/>
    </location>
</feature>
<dbReference type="Pfam" id="PF00580">
    <property type="entry name" value="UvrD-helicase"/>
    <property type="match status" value="1"/>
</dbReference>
<dbReference type="InterPro" id="IPR038726">
    <property type="entry name" value="PDDEXK_AddAB-type"/>
</dbReference>
<comment type="catalytic activity">
    <reaction evidence="13">
        <text>ATP + H2O = ADP + phosphate + H(+)</text>
        <dbReference type="Rhea" id="RHEA:13065"/>
        <dbReference type="ChEBI" id="CHEBI:15377"/>
        <dbReference type="ChEBI" id="CHEBI:15378"/>
        <dbReference type="ChEBI" id="CHEBI:30616"/>
        <dbReference type="ChEBI" id="CHEBI:43474"/>
        <dbReference type="ChEBI" id="CHEBI:456216"/>
        <dbReference type="EC" id="5.6.2.4"/>
    </reaction>
</comment>
<evidence type="ECO:0000256" key="9">
    <source>
        <dbReference type="ARBA" id="ARBA00023204"/>
    </source>
</evidence>
<accession>A0A2Z3RXB0</accession>
<keyword evidence="18" id="KW-1185">Reference proteome</keyword>
<dbReference type="CDD" id="cd17932">
    <property type="entry name" value="DEXQc_UvrD"/>
    <property type="match status" value="1"/>
</dbReference>
<keyword evidence="8" id="KW-0238">DNA-binding</keyword>
<evidence type="ECO:0000256" key="11">
    <source>
        <dbReference type="ARBA" id="ARBA00034617"/>
    </source>
</evidence>
<dbReference type="GO" id="GO:0043138">
    <property type="term" value="F:3'-5' DNA helicase activity"/>
    <property type="evidence" value="ECO:0007669"/>
    <property type="project" value="UniProtKB-EC"/>
</dbReference>
<gene>
    <name evidence="17" type="ORF">AURMO_00547</name>
</gene>
<evidence type="ECO:0000256" key="13">
    <source>
        <dbReference type="ARBA" id="ARBA00048988"/>
    </source>
</evidence>
<dbReference type="InterPro" id="IPR011604">
    <property type="entry name" value="PDDEXK-like_dom_sf"/>
</dbReference>
<evidence type="ECO:0000256" key="5">
    <source>
        <dbReference type="ARBA" id="ARBA00022806"/>
    </source>
</evidence>
<dbReference type="GO" id="GO:0005829">
    <property type="term" value="C:cytosol"/>
    <property type="evidence" value="ECO:0007669"/>
    <property type="project" value="TreeGrafter"/>
</dbReference>
<dbReference type="GO" id="GO:0000725">
    <property type="term" value="P:recombinational repair"/>
    <property type="evidence" value="ECO:0007669"/>
    <property type="project" value="TreeGrafter"/>
</dbReference>
<dbReference type="GO" id="GO:0016887">
    <property type="term" value="F:ATP hydrolysis activity"/>
    <property type="evidence" value="ECO:0007669"/>
    <property type="project" value="RHEA"/>
</dbReference>
<keyword evidence="10" id="KW-0413">Isomerase</keyword>
<dbReference type="InterPro" id="IPR014017">
    <property type="entry name" value="DNA_helicase_UvrD-like_C"/>
</dbReference>
<dbReference type="InterPro" id="IPR011335">
    <property type="entry name" value="Restrct_endonuc-II-like"/>
</dbReference>
<dbReference type="InterPro" id="IPR000212">
    <property type="entry name" value="DNA_helicase_UvrD/REP"/>
</dbReference>
<protein>
    <recommendedName>
        <fullName evidence="12">DNA 3'-5' helicase</fullName>
        <ecNumber evidence="12">5.6.2.4</ecNumber>
    </recommendedName>
</protein>
<dbReference type="GO" id="GO:0004527">
    <property type="term" value="F:exonuclease activity"/>
    <property type="evidence" value="ECO:0007669"/>
    <property type="project" value="UniProtKB-KW"/>
</dbReference>
<dbReference type="GO" id="GO:0005524">
    <property type="term" value="F:ATP binding"/>
    <property type="evidence" value="ECO:0007669"/>
    <property type="project" value="UniProtKB-UniRule"/>
</dbReference>
<dbReference type="AlphaFoldDB" id="A0A2Z3RXB0"/>
<dbReference type="Gene3D" id="1.10.486.10">
    <property type="entry name" value="PCRA, domain 4"/>
    <property type="match status" value="1"/>
</dbReference>
<evidence type="ECO:0000256" key="6">
    <source>
        <dbReference type="ARBA" id="ARBA00022839"/>
    </source>
</evidence>
<dbReference type="PANTHER" id="PTHR11070:SF55">
    <property type="entry name" value="DNA 3'-5' HELICASE"/>
    <property type="match status" value="1"/>
</dbReference>
<evidence type="ECO:0000259" key="16">
    <source>
        <dbReference type="PROSITE" id="PS51217"/>
    </source>
</evidence>
<dbReference type="GO" id="GO:0003677">
    <property type="term" value="F:DNA binding"/>
    <property type="evidence" value="ECO:0007669"/>
    <property type="project" value="UniProtKB-KW"/>
</dbReference>
<dbReference type="InterPro" id="IPR014016">
    <property type="entry name" value="UvrD-like_ATP-bd"/>
</dbReference>
<reference evidence="17 18" key="1">
    <citation type="submission" date="2017-10" db="EMBL/GenBank/DDBJ databases">
        <title>Genome of an Actinobacterium that displays light-enhanced growth.</title>
        <authorList>
            <person name="Maresca J.A."/>
            <person name="Hempel P."/>
            <person name="Shevchenko O."/>
            <person name="Miller K.J."/>
            <person name="Hahn M.W."/>
        </authorList>
    </citation>
    <scope>NUCLEOTIDE SEQUENCE [LARGE SCALE GENOMIC DNA]</scope>
    <source>
        <strain evidence="17 18">MWH-Mo1</strain>
    </source>
</reference>
<dbReference type="InterPro" id="IPR027417">
    <property type="entry name" value="P-loop_NTPase"/>
</dbReference>
<evidence type="ECO:0000256" key="12">
    <source>
        <dbReference type="ARBA" id="ARBA00034808"/>
    </source>
</evidence>
<dbReference type="EC" id="5.6.2.4" evidence="12"/>
<comment type="catalytic activity">
    <reaction evidence="11">
        <text>Couples ATP hydrolysis with the unwinding of duplex DNA by translocating in the 3'-5' direction.</text>
        <dbReference type="EC" id="5.6.2.4"/>
    </reaction>
</comment>
<dbReference type="GO" id="GO:0033202">
    <property type="term" value="C:DNA helicase complex"/>
    <property type="evidence" value="ECO:0007669"/>
    <property type="project" value="TreeGrafter"/>
</dbReference>
<evidence type="ECO:0000256" key="1">
    <source>
        <dbReference type="ARBA" id="ARBA00022722"/>
    </source>
</evidence>
<evidence type="ECO:0000256" key="7">
    <source>
        <dbReference type="ARBA" id="ARBA00022840"/>
    </source>
</evidence>
<keyword evidence="4 14" id="KW-0378">Hydrolase</keyword>
<evidence type="ECO:0000256" key="10">
    <source>
        <dbReference type="ARBA" id="ARBA00023235"/>
    </source>
</evidence>
<dbReference type="SUPFAM" id="SSF52980">
    <property type="entry name" value="Restriction endonuclease-like"/>
    <property type="match status" value="1"/>
</dbReference>
<sequence length="1069" mass="118174">MSEFQISALELAERLGQLPPTEEQQAIIEAPLEPALVIAGAGSGKTETMANRVVWLIANGKVNINEILGMTFTRKAAGELGERIRKRVAKLVAEKIVPLDMDELDQATVTTYNSFANRIYSQYAVLIGRDPDATVLGEAAAWQLARSIAREGTGEVLSDLDKSLDVLTEAILRLSRAIADNVADPAEIVSFARSLDEHTVNMPLDVPGSRKSAAVDAWVKAREVGTTLPVLVDLAIQFSEAKRRQGLIEYSDQVALALEICHRFDSVVADFRSQFKVVLLDEYQDTSVVQTKLLSMLFAQTPVMAVGDPHQSIYGWRGASADNIEQFGAAFGADVENTRTYSLSTSWRNPVGVLAAANVLVTPLTAKTQVPVEQLRAKPDATQGEVELSVTETIYDEADAVAQWLKARINEETTSAMLCRSLKGIEPFKRALDEYGVPYHVVGLGGLLDEPVIVDLVCTLRVLHDATADSELVRLLTGARWAIAPKDIVGLSEISKWMSERDHRQQRLTDEVRTALRNSVVSEDGASLVDALDFVVSAPESHSVLEKLSATGRTRLKHAGEQIARLRRRVGVDLRELVTIVQQELLLDIEAVANESAATALSSLEAFMEPLSAYVDGEDRATLGGFLSWLKEAERRERLSPQSAPAEPGTVQIMTIHGAKGLEWDVVAIPRMVKDELPGNRTRAENWVGFGRLPFPFRGDAMHLPVFNWRSATTQVELGESYDAFVEEVRVRYDDEQRRLAYVALTRAKHSLLLSASFWATQVTPRPPGIFVQELAAAGIFGHELPEAPENEANPLGDDEETVTWPLDPLGSRRDVVTRAAEAVYVANPATPTPWDSEIELLLTERDKRNIADADIPLPERIPASRFKDFIDDPQAVAKSLRRPLPERPFRATALGTLFHSWVEERSTVSSHIDLVDAHPDELDGVEADSLVSADEQTLRSLKETFERSQWATRKPVAVELEVNVPFGNSIIICKIDAIYEVEGSDGQRFEIVDWKTGKAPKDAADLELKQFQLALYRLAYARWSGVPAENIDAAFYFVAEDKVIRPERIYSESELEERWSSVTGSMPR</sequence>
<keyword evidence="9" id="KW-0234">DNA repair</keyword>
<dbReference type="Pfam" id="PF12705">
    <property type="entry name" value="PDDEXK_1"/>
    <property type="match status" value="1"/>
</dbReference>